<reference evidence="1" key="1">
    <citation type="submission" date="2014-03" db="EMBL/GenBank/DDBJ databases">
        <title>The sialotranscriptome of Amblyomma triste, Amblyomma parvum and Amblyomma cajennense ticks, uncovered by 454-based RNA-seq.</title>
        <authorList>
            <person name="Garcia G.R."/>
            <person name="Gardinassi L.G."/>
            <person name="Ribeiro J.M."/>
            <person name="Anatriello E."/>
            <person name="Ferreira B.R."/>
            <person name="Moreira H.N."/>
            <person name="Mafra C."/>
            <person name="Olegario M.M."/>
            <person name="Szabo P.J."/>
            <person name="Miranda-Santos I.K."/>
            <person name="Maruyama S.R."/>
        </authorList>
    </citation>
    <scope>NUCLEOTIDE SEQUENCE</scope>
    <source>
        <strain evidence="1">Mato Grasso do Sul</strain>
        <tissue evidence="1">Salivary glands</tissue>
    </source>
</reference>
<evidence type="ECO:0000313" key="1">
    <source>
        <dbReference type="EMBL" id="JAC27662.1"/>
    </source>
</evidence>
<organism evidence="1">
    <name type="scientific">Amblyomma triste</name>
    <name type="common">Neotropical tick</name>
    <dbReference type="NCBI Taxonomy" id="251400"/>
    <lineage>
        <taxon>Eukaryota</taxon>
        <taxon>Metazoa</taxon>
        <taxon>Ecdysozoa</taxon>
        <taxon>Arthropoda</taxon>
        <taxon>Chelicerata</taxon>
        <taxon>Arachnida</taxon>
        <taxon>Acari</taxon>
        <taxon>Parasitiformes</taxon>
        <taxon>Ixodida</taxon>
        <taxon>Ixodoidea</taxon>
        <taxon>Ixodidae</taxon>
        <taxon>Amblyomminae</taxon>
        <taxon>Amblyomma</taxon>
    </lineage>
</organism>
<dbReference type="AlphaFoldDB" id="A0A023G1Y7"/>
<accession>A0A023G1Y7</accession>
<dbReference type="EMBL" id="GBBM01007756">
    <property type="protein sequence ID" value="JAC27662.1"/>
    <property type="molecule type" value="mRNA"/>
</dbReference>
<protein>
    <submittedName>
        <fullName evidence="1">Putative secreted protein</fullName>
    </submittedName>
</protein>
<name>A0A023G1Y7_AMBTT</name>
<sequence>MWVLCVCMYVCACAKRFPSLTTPVQACRAARCVWSSLSQSRMVCKSVRGAALHLLRRRCNSSAPRDYQTPYDVCFAFSVLSTDVAKTKEDRKKNRSTFCVVVFCCASL</sequence>
<proteinExistence type="evidence at transcript level"/>